<evidence type="ECO:0000313" key="2">
    <source>
        <dbReference type="EMBL" id="KAK4106682.1"/>
    </source>
</evidence>
<gene>
    <name evidence="2" type="ORF">N658DRAFT_27010</name>
</gene>
<keyword evidence="3" id="KW-1185">Reference proteome</keyword>
<reference evidence="2" key="2">
    <citation type="submission" date="2023-05" db="EMBL/GenBank/DDBJ databases">
        <authorList>
            <consortium name="Lawrence Berkeley National Laboratory"/>
            <person name="Steindorff A."/>
            <person name="Hensen N."/>
            <person name="Bonometti L."/>
            <person name="Westerberg I."/>
            <person name="Brannstrom I.O."/>
            <person name="Guillou S."/>
            <person name="Cros-Aarteil S."/>
            <person name="Calhoun S."/>
            <person name="Haridas S."/>
            <person name="Kuo A."/>
            <person name="Mondo S."/>
            <person name="Pangilinan J."/>
            <person name="Riley R."/>
            <person name="Labutti K."/>
            <person name="Andreopoulos B."/>
            <person name="Lipzen A."/>
            <person name="Chen C."/>
            <person name="Yanf M."/>
            <person name="Daum C."/>
            <person name="Ng V."/>
            <person name="Clum A."/>
            <person name="Ohm R."/>
            <person name="Martin F."/>
            <person name="Silar P."/>
            <person name="Natvig D."/>
            <person name="Lalanne C."/>
            <person name="Gautier V."/>
            <person name="Ament-Velasquez S.L."/>
            <person name="Kruys A."/>
            <person name="Hutchinson M.I."/>
            <person name="Powell A.J."/>
            <person name="Barry K."/>
            <person name="Miller A.N."/>
            <person name="Grigoriev I.V."/>
            <person name="Debuchy R."/>
            <person name="Gladieux P."/>
            <person name="Thoren M.H."/>
            <person name="Johannesson H."/>
        </authorList>
    </citation>
    <scope>NUCLEOTIDE SEQUENCE</scope>
    <source>
        <strain evidence="2">CBS 757.83</strain>
    </source>
</reference>
<reference evidence="2" key="1">
    <citation type="journal article" date="2023" name="Mol. Phylogenet. Evol.">
        <title>Genome-scale phylogeny and comparative genomics of the fungal order Sordariales.</title>
        <authorList>
            <person name="Hensen N."/>
            <person name="Bonometti L."/>
            <person name="Westerberg I."/>
            <person name="Brannstrom I.O."/>
            <person name="Guillou S."/>
            <person name="Cros-Aarteil S."/>
            <person name="Calhoun S."/>
            <person name="Haridas S."/>
            <person name="Kuo A."/>
            <person name="Mondo S."/>
            <person name="Pangilinan J."/>
            <person name="Riley R."/>
            <person name="LaButti K."/>
            <person name="Andreopoulos B."/>
            <person name="Lipzen A."/>
            <person name="Chen C."/>
            <person name="Yan M."/>
            <person name="Daum C."/>
            <person name="Ng V."/>
            <person name="Clum A."/>
            <person name="Steindorff A."/>
            <person name="Ohm R.A."/>
            <person name="Martin F."/>
            <person name="Silar P."/>
            <person name="Natvig D.O."/>
            <person name="Lalanne C."/>
            <person name="Gautier V."/>
            <person name="Ament-Velasquez S.L."/>
            <person name="Kruys A."/>
            <person name="Hutchinson M.I."/>
            <person name="Powell A.J."/>
            <person name="Barry K."/>
            <person name="Miller A.N."/>
            <person name="Grigoriev I.V."/>
            <person name="Debuchy R."/>
            <person name="Gladieux P."/>
            <person name="Hiltunen Thoren M."/>
            <person name="Johannesson H."/>
        </authorList>
    </citation>
    <scope>NUCLEOTIDE SEQUENCE</scope>
    <source>
        <strain evidence="2">CBS 757.83</strain>
    </source>
</reference>
<comment type="caution">
    <text evidence="2">The sequence shown here is derived from an EMBL/GenBank/DDBJ whole genome shotgun (WGS) entry which is preliminary data.</text>
</comment>
<feature type="compositionally biased region" description="Low complexity" evidence="1">
    <location>
        <begin position="82"/>
        <end position="93"/>
    </location>
</feature>
<dbReference type="AlphaFoldDB" id="A0AAN6QAL5"/>
<protein>
    <submittedName>
        <fullName evidence="2">Uncharacterized protein</fullName>
    </submittedName>
</protein>
<dbReference type="EMBL" id="MU863624">
    <property type="protein sequence ID" value="KAK4106682.1"/>
    <property type="molecule type" value="Genomic_DNA"/>
</dbReference>
<sequence>MCALSFLHRIEIDHLGAREVLVQVPTEYRSTQYYAILVPDRKQGYSIQRYHSTESPGSGFDGDVTPQISHAKNTFLTLTVARPSASDPPRRSSWGPGERRRIRPHSPPLPIPVPKHQLLETTPRLWLGLEVTLQKLTSVAIPTDDRYSHSSTPGCSFLGDE</sequence>
<feature type="region of interest" description="Disordered" evidence="1">
    <location>
        <begin position="82"/>
        <end position="115"/>
    </location>
</feature>
<organism evidence="2 3">
    <name type="scientific">Parathielavia hyrcaniae</name>
    <dbReference type="NCBI Taxonomy" id="113614"/>
    <lineage>
        <taxon>Eukaryota</taxon>
        <taxon>Fungi</taxon>
        <taxon>Dikarya</taxon>
        <taxon>Ascomycota</taxon>
        <taxon>Pezizomycotina</taxon>
        <taxon>Sordariomycetes</taxon>
        <taxon>Sordariomycetidae</taxon>
        <taxon>Sordariales</taxon>
        <taxon>Chaetomiaceae</taxon>
        <taxon>Parathielavia</taxon>
    </lineage>
</organism>
<evidence type="ECO:0000256" key="1">
    <source>
        <dbReference type="SAM" id="MobiDB-lite"/>
    </source>
</evidence>
<dbReference type="Proteomes" id="UP001305647">
    <property type="component" value="Unassembled WGS sequence"/>
</dbReference>
<proteinExistence type="predicted"/>
<accession>A0AAN6QAL5</accession>
<evidence type="ECO:0000313" key="3">
    <source>
        <dbReference type="Proteomes" id="UP001305647"/>
    </source>
</evidence>
<name>A0AAN6QAL5_9PEZI</name>